<dbReference type="Proteomes" id="UP001521116">
    <property type="component" value="Unassembled WGS sequence"/>
</dbReference>
<dbReference type="Gene3D" id="3.40.1210.10">
    <property type="entry name" value="Survival protein SurE-like phosphatase/nucleotidase"/>
    <property type="match status" value="1"/>
</dbReference>
<evidence type="ECO:0000256" key="5">
    <source>
        <dbReference type="SAM" id="SignalP"/>
    </source>
</evidence>
<dbReference type="SUPFAM" id="SSF64167">
    <property type="entry name" value="SurE-like"/>
    <property type="match status" value="1"/>
</dbReference>
<feature type="signal peptide" evidence="5">
    <location>
        <begin position="1"/>
        <end position="16"/>
    </location>
</feature>
<keyword evidence="2" id="KW-0479">Metal-binding</keyword>
<sequence length="298" mass="31086">MRFIAAAAALPLAVNAIRIIQGNDDGWAEKNIRVMNDVLNAAGHNVVLSAPAENQSGRSSLDSDPSDRTEACQYDSCPANSGPTGNNATNPRLNWVNSYPVTAIRYGISDFAPQFFDNQAPELAVTGPNVGSNLDIQVPFSGTVGSAVYAVKQGIPALAFSGLSGSGTAWNAATPLSSTVYADLALNLTSKIIESGTPYLPDGVFLNVNMGDVDDATCNDASKFKFVLSRINLSTPVLSTPDVETCGATTLPRERAVVDTDGCWVSVSVGNASDKTTATADNQAVVLNKLQGLLSCLP</sequence>
<accession>A0ABR3SYR0</accession>
<keyword evidence="3" id="KW-0378">Hydrolase</keyword>
<dbReference type="InterPro" id="IPR030048">
    <property type="entry name" value="SurE"/>
</dbReference>
<evidence type="ECO:0000259" key="6">
    <source>
        <dbReference type="Pfam" id="PF01975"/>
    </source>
</evidence>
<keyword evidence="8" id="KW-1185">Reference proteome</keyword>
<dbReference type="EMBL" id="JAJVDC020000029">
    <property type="protein sequence ID" value="KAL1632468.1"/>
    <property type="molecule type" value="Genomic_DNA"/>
</dbReference>
<evidence type="ECO:0000256" key="3">
    <source>
        <dbReference type="ARBA" id="ARBA00022801"/>
    </source>
</evidence>
<protein>
    <recommendedName>
        <fullName evidence="6">Survival protein SurE-like phosphatase/nucleotidase domain-containing protein</fullName>
    </recommendedName>
</protein>
<evidence type="ECO:0000256" key="1">
    <source>
        <dbReference type="ARBA" id="ARBA00011062"/>
    </source>
</evidence>
<reference evidence="7 8" key="1">
    <citation type="submission" date="2024-02" db="EMBL/GenBank/DDBJ databases">
        <title>De novo assembly and annotation of 12 fungi associated with fruit tree decline syndrome in Ontario, Canada.</title>
        <authorList>
            <person name="Sulman M."/>
            <person name="Ellouze W."/>
            <person name="Ilyukhin E."/>
        </authorList>
    </citation>
    <scope>NUCLEOTIDE SEQUENCE [LARGE SCALE GENOMIC DNA]</scope>
    <source>
        <strain evidence="7 8">M1-105</strain>
    </source>
</reference>
<proteinExistence type="inferred from homology"/>
<dbReference type="PANTHER" id="PTHR30457">
    <property type="entry name" value="5'-NUCLEOTIDASE SURE"/>
    <property type="match status" value="1"/>
</dbReference>
<dbReference type="Pfam" id="PF01975">
    <property type="entry name" value="SurE"/>
    <property type="match status" value="1"/>
</dbReference>
<organism evidence="7 8">
    <name type="scientific">Neofusicoccum ribis</name>
    <dbReference type="NCBI Taxonomy" id="45134"/>
    <lineage>
        <taxon>Eukaryota</taxon>
        <taxon>Fungi</taxon>
        <taxon>Dikarya</taxon>
        <taxon>Ascomycota</taxon>
        <taxon>Pezizomycotina</taxon>
        <taxon>Dothideomycetes</taxon>
        <taxon>Dothideomycetes incertae sedis</taxon>
        <taxon>Botryosphaeriales</taxon>
        <taxon>Botryosphaeriaceae</taxon>
        <taxon>Neofusicoccum</taxon>
    </lineage>
</organism>
<evidence type="ECO:0000256" key="2">
    <source>
        <dbReference type="ARBA" id="ARBA00022723"/>
    </source>
</evidence>
<comment type="caution">
    <text evidence="7">The sequence shown here is derived from an EMBL/GenBank/DDBJ whole genome shotgun (WGS) entry which is preliminary data.</text>
</comment>
<feature type="compositionally biased region" description="Polar residues" evidence="4">
    <location>
        <begin position="52"/>
        <end position="63"/>
    </location>
</feature>
<dbReference type="PANTHER" id="PTHR30457:SF0">
    <property type="entry name" value="PHOSPHATASE, PUTATIVE (AFU_ORTHOLOGUE AFUA_4G01070)-RELATED"/>
    <property type="match status" value="1"/>
</dbReference>
<feature type="region of interest" description="Disordered" evidence="4">
    <location>
        <begin position="50"/>
        <end position="89"/>
    </location>
</feature>
<feature type="chain" id="PRO_5047444822" description="Survival protein SurE-like phosphatase/nucleotidase domain-containing protein" evidence="5">
    <location>
        <begin position="17"/>
        <end position="298"/>
    </location>
</feature>
<evidence type="ECO:0000256" key="4">
    <source>
        <dbReference type="SAM" id="MobiDB-lite"/>
    </source>
</evidence>
<gene>
    <name evidence="7" type="ORF">SLS56_003546</name>
</gene>
<evidence type="ECO:0000313" key="7">
    <source>
        <dbReference type="EMBL" id="KAL1632468.1"/>
    </source>
</evidence>
<dbReference type="InterPro" id="IPR036523">
    <property type="entry name" value="SurE-like_sf"/>
</dbReference>
<feature type="compositionally biased region" description="Polar residues" evidence="4">
    <location>
        <begin position="78"/>
        <end position="89"/>
    </location>
</feature>
<name>A0ABR3SYR0_9PEZI</name>
<feature type="domain" description="Survival protein SurE-like phosphatase/nucleotidase" evidence="6">
    <location>
        <begin position="20"/>
        <end position="219"/>
    </location>
</feature>
<evidence type="ECO:0000313" key="8">
    <source>
        <dbReference type="Proteomes" id="UP001521116"/>
    </source>
</evidence>
<keyword evidence="5" id="KW-0732">Signal</keyword>
<comment type="similarity">
    <text evidence="1">Belongs to the SurE nucleotidase family.</text>
</comment>
<dbReference type="InterPro" id="IPR002828">
    <property type="entry name" value="SurE-like_Pase/nucleotidase"/>
</dbReference>